<dbReference type="Proteomes" id="UP000258613">
    <property type="component" value="Chromosome"/>
</dbReference>
<dbReference type="InterPro" id="IPR050097">
    <property type="entry name" value="Ferredoxin-NADP_redctase_2"/>
</dbReference>
<dbReference type="Pfam" id="PF07992">
    <property type="entry name" value="Pyr_redox_2"/>
    <property type="match status" value="1"/>
</dbReference>
<sequence>MSEDERTGPVHDVVIVGSGVAGLSAAVYAARADLEPLVLEGPEPGGQLTLTTEVENYLGFPEGIGGMELIQRGKAQAERFGAAFRHATVEDASFDDRPFELSLSNGETIHTRALIVASGASARWVGAENEDELMGYGVSTCATCDGAFHRGDDVLVIGGGDSAMEEALFLAKFADSVTVVHRRDELRASEVMARRALEHDDIAFRWNTELLEIHGSQDDGVTGATLISHPDGRPTEKLEAGEDVDSQAVEVGGIFYGVGHVPNTEYLEGTAVDLDSDGHLATLEGMTTETSVAGVFGAGDVMDPDYRQAITSASTGSMAALDAEQWLDERDAVADAAAVAELEADD</sequence>
<keyword evidence="5" id="KW-1185">Reference proteome</keyword>
<name>A0A346PSZ3_9EURY</name>
<keyword evidence="2 4" id="KW-0560">Oxidoreductase</keyword>
<dbReference type="PRINTS" id="PR00368">
    <property type="entry name" value="FADPNR"/>
</dbReference>
<feature type="domain" description="FAD/NAD(P)-binding" evidence="3">
    <location>
        <begin position="11"/>
        <end position="315"/>
    </location>
</feature>
<evidence type="ECO:0000256" key="1">
    <source>
        <dbReference type="ARBA" id="ARBA00022630"/>
    </source>
</evidence>
<protein>
    <submittedName>
        <fullName evidence="4">Thioredoxin reductase</fullName>
        <ecNumber evidence="4">1.8.1.9</ecNumber>
    </submittedName>
</protein>
<dbReference type="SUPFAM" id="SSF51905">
    <property type="entry name" value="FAD/NAD(P)-binding domain"/>
    <property type="match status" value="1"/>
</dbReference>
<dbReference type="InterPro" id="IPR036188">
    <property type="entry name" value="FAD/NAD-bd_sf"/>
</dbReference>
<gene>
    <name evidence="4" type="ORF">AArcMg_2648</name>
</gene>
<dbReference type="RefSeq" id="WP_117369272.1">
    <property type="nucleotide sequence ID" value="NZ_CP027033.1"/>
</dbReference>
<dbReference type="OrthoDB" id="27340at2157"/>
<dbReference type="GeneID" id="37643138"/>
<organism evidence="4 5">
    <name type="scientific">Natrarchaeobaculum sulfurireducens</name>
    <dbReference type="NCBI Taxonomy" id="2044521"/>
    <lineage>
        <taxon>Archaea</taxon>
        <taxon>Methanobacteriati</taxon>
        <taxon>Methanobacteriota</taxon>
        <taxon>Stenosarchaea group</taxon>
        <taxon>Halobacteria</taxon>
        <taxon>Halobacteriales</taxon>
        <taxon>Natrialbaceae</taxon>
        <taxon>Natrarchaeobaculum</taxon>
    </lineage>
</organism>
<dbReference type="KEGG" id="nag:AArcMg_2648"/>
<evidence type="ECO:0000259" key="3">
    <source>
        <dbReference type="Pfam" id="PF07992"/>
    </source>
</evidence>
<accession>A0A346PSZ3</accession>
<dbReference type="InterPro" id="IPR023753">
    <property type="entry name" value="FAD/NAD-binding_dom"/>
</dbReference>
<dbReference type="AlphaFoldDB" id="A0A346PSZ3"/>
<keyword evidence="1" id="KW-0285">Flavoprotein</keyword>
<evidence type="ECO:0000313" key="5">
    <source>
        <dbReference type="Proteomes" id="UP000258613"/>
    </source>
</evidence>
<dbReference type="PRINTS" id="PR00469">
    <property type="entry name" value="PNDRDTASEII"/>
</dbReference>
<dbReference type="EC" id="1.8.1.9" evidence="4"/>
<evidence type="ECO:0000313" key="4">
    <source>
        <dbReference type="EMBL" id="AXR82638.1"/>
    </source>
</evidence>
<reference evidence="5" key="1">
    <citation type="submission" date="2018-02" db="EMBL/GenBank/DDBJ databases">
        <title>Phenotypic and genomic properties of facultatively anaerobic sulfur-reducing natronoarchaea from hypersaline soda lakes.</title>
        <authorList>
            <person name="Sorokin D.Y."/>
            <person name="Kublanov I.V."/>
            <person name="Roman P."/>
            <person name="Sinninghe Damste J.S."/>
            <person name="Golyshin P.N."/>
            <person name="Rojo D."/>
            <person name="Ciordia S."/>
            <person name="Mena M.D.C."/>
            <person name="Ferrer M."/>
            <person name="Messina E."/>
            <person name="Smedile F."/>
            <person name="La Spada G."/>
            <person name="La Cono V."/>
            <person name="Yakimov M.M."/>
        </authorList>
    </citation>
    <scope>NUCLEOTIDE SEQUENCE [LARGE SCALE GENOMIC DNA]</scope>
    <source>
        <strain evidence="5">AArc-Mg</strain>
    </source>
</reference>
<proteinExistence type="predicted"/>
<evidence type="ECO:0000256" key="2">
    <source>
        <dbReference type="ARBA" id="ARBA00023002"/>
    </source>
</evidence>
<dbReference type="EMBL" id="CP027033">
    <property type="protein sequence ID" value="AXR82638.1"/>
    <property type="molecule type" value="Genomic_DNA"/>
</dbReference>
<dbReference type="GO" id="GO:0004791">
    <property type="term" value="F:thioredoxin-disulfide reductase (NADPH) activity"/>
    <property type="evidence" value="ECO:0007669"/>
    <property type="project" value="UniProtKB-EC"/>
</dbReference>
<dbReference type="Gene3D" id="3.50.50.60">
    <property type="entry name" value="FAD/NAD(P)-binding domain"/>
    <property type="match status" value="2"/>
</dbReference>
<dbReference type="PANTHER" id="PTHR48105">
    <property type="entry name" value="THIOREDOXIN REDUCTASE 1-RELATED-RELATED"/>
    <property type="match status" value="1"/>
</dbReference>